<dbReference type="VEuPathDB" id="FungiDB:RhiirFUN_010636"/>
<keyword evidence="1" id="KW-0175">Coiled coil</keyword>
<proteinExistence type="predicted"/>
<dbReference type="AlphaFoldDB" id="A0A2N1MVP9"/>
<reference evidence="2 3" key="2">
    <citation type="submission" date="2017-10" db="EMBL/GenBank/DDBJ databases">
        <title>Extensive intraspecific genome diversity in a model arbuscular mycorrhizal fungus.</title>
        <authorList>
            <person name="Chen E.C.H."/>
            <person name="Morin E."/>
            <person name="Baudet D."/>
            <person name="Noel J."/>
            <person name="Ndikumana S."/>
            <person name="Charron P."/>
            <person name="St-Onge C."/>
            <person name="Giorgi J."/>
            <person name="Grigoriev I.V."/>
            <person name="Roux C."/>
            <person name="Martin F.M."/>
            <person name="Corradi N."/>
        </authorList>
    </citation>
    <scope>NUCLEOTIDE SEQUENCE [LARGE SCALE GENOMIC DNA]</scope>
    <source>
        <strain evidence="2 3">C2</strain>
    </source>
</reference>
<feature type="non-terminal residue" evidence="2">
    <location>
        <position position="1"/>
    </location>
</feature>
<dbReference type="EMBL" id="LLXL01001210">
    <property type="protein sequence ID" value="PKK65711.1"/>
    <property type="molecule type" value="Genomic_DNA"/>
</dbReference>
<dbReference type="Proteomes" id="UP000233469">
    <property type="component" value="Unassembled WGS sequence"/>
</dbReference>
<sequence>KEKISICNHEILDGNENHLIKGGNLEIIKLLPEKDILQSAESRRNKNILFLEQIIDQDQKSLMKWKHICVAQGKNTKGPIPKWYKIIKEKVTMEGTYKLKNEYILENLRQKNIHLKLFDDNEKITKNYFVTWNDKEGNVIFGKDKKKSTSKKYKRIGYHYITEDIEDEENSPKLRKCEGCNKNISKGKNKEDRKECLIYLANEESRLIKERKEGEFKGWQKKVTEVKWKNEILNSKKIEDLFYYNFKNEFDWVTSLKFISNRNKCSFWQTNVNDTKDRAYKIKNLIKELPTYEVLKRRNVEDIEEALCPRCNETNEDWKHIWICEKNEKNLNVILEESVIKYRTELEKSDKEKFEFFMEIEYNFLNILYENSSILHNQSRIWELLRGVFNNKFYDLGKKKFEKDIIIDFWSFCYDQIRKEIWIKRCDEVAKIETNQGFKKKDKRKRKERKNLEIEERDRENKKLKKIEKEIKNQEKIVENSIKLATSDLLKNNILDKKSISDKWGSTVKIC</sequence>
<dbReference type="VEuPathDB" id="FungiDB:RhiirA1_453784"/>
<evidence type="ECO:0000256" key="1">
    <source>
        <dbReference type="SAM" id="Coils"/>
    </source>
</evidence>
<evidence type="ECO:0000313" key="3">
    <source>
        <dbReference type="Proteomes" id="UP000233469"/>
    </source>
</evidence>
<protein>
    <submittedName>
        <fullName evidence="2">Uncharacterized protein</fullName>
    </submittedName>
</protein>
<organism evidence="2 3">
    <name type="scientific">Rhizophagus irregularis</name>
    <dbReference type="NCBI Taxonomy" id="588596"/>
    <lineage>
        <taxon>Eukaryota</taxon>
        <taxon>Fungi</taxon>
        <taxon>Fungi incertae sedis</taxon>
        <taxon>Mucoromycota</taxon>
        <taxon>Glomeromycotina</taxon>
        <taxon>Glomeromycetes</taxon>
        <taxon>Glomerales</taxon>
        <taxon>Glomeraceae</taxon>
        <taxon>Rhizophagus</taxon>
    </lineage>
</organism>
<accession>A0A2N1MVP9</accession>
<comment type="caution">
    <text evidence="2">The sequence shown here is derived from an EMBL/GenBank/DDBJ whole genome shotgun (WGS) entry which is preliminary data.</text>
</comment>
<name>A0A2N1MVP9_9GLOM</name>
<dbReference type="VEuPathDB" id="FungiDB:FUN_015779"/>
<feature type="coiled-coil region" evidence="1">
    <location>
        <begin position="440"/>
        <end position="484"/>
    </location>
</feature>
<reference evidence="2 3" key="1">
    <citation type="submission" date="2016-04" db="EMBL/GenBank/DDBJ databases">
        <title>Genome analyses suggest a sexual origin of heterokaryosis in a supposedly ancient asexual fungus.</title>
        <authorList>
            <person name="Ropars J."/>
            <person name="Sedzielewska K."/>
            <person name="Noel J."/>
            <person name="Charron P."/>
            <person name="Farinelli L."/>
            <person name="Marton T."/>
            <person name="Kruger M."/>
            <person name="Pelin A."/>
            <person name="Brachmann A."/>
            <person name="Corradi N."/>
        </authorList>
    </citation>
    <scope>NUCLEOTIDE SEQUENCE [LARGE SCALE GENOMIC DNA]</scope>
    <source>
        <strain evidence="2 3">C2</strain>
    </source>
</reference>
<gene>
    <name evidence="2" type="ORF">RhiirC2_808487</name>
</gene>
<evidence type="ECO:0000313" key="2">
    <source>
        <dbReference type="EMBL" id="PKK65711.1"/>
    </source>
</evidence>